<dbReference type="AlphaFoldDB" id="A0A9J5XDZ6"/>
<sequence length="366" mass="41077">MQVKQIKDNQNQQSMEGTSMNAKPLTNIKRESGARIPKPLPPVIDVDDDHCLNDDTPSLVIPSVVANEVCGRRMVVKENPINMQEREPKGRGLTQALATIPIHSITEKHDQSKGSMAKDMGNKASTNGQVNTPKNKNKHSKKKRKAIKKRQAEEQNMEQVHNAKTVGLNACNKFIMEKEQQALDVIPLKAKYNSPTPSKPHDKSKLQTIGPPRDEYDIENSEDEVNADNQPINVQDEDDETILSPRGIHLERIPLKKSSIPVPGTARRPNTRGINTQGVIERLNNIHHLSVIVVLEPFSNNSQIQLLAMDQVVSNSNGKIWLFRTFDITCNVMETDEQQITCEFKHVESLNTFLGTSMSLLLQRKN</sequence>
<gene>
    <name evidence="2" type="ORF">H5410_047037</name>
</gene>
<accession>A0A9J5XDZ6</accession>
<keyword evidence="3" id="KW-1185">Reference proteome</keyword>
<feature type="region of interest" description="Disordered" evidence="1">
    <location>
        <begin position="1"/>
        <end position="40"/>
    </location>
</feature>
<proteinExistence type="predicted"/>
<evidence type="ECO:0000313" key="3">
    <source>
        <dbReference type="Proteomes" id="UP000824120"/>
    </source>
</evidence>
<comment type="caution">
    <text evidence="2">The sequence shown here is derived from an EMBL/GenBank/DDBJ whole genome shotgun (WGS) entry which is preliminary data.</text>
</comment>
<feature type="region of interest" description="Disordered" evidence="1">
    <location>
        <begin position="191"/>
        <end position="210"/>
    </location>
</feature>
<evidence type="ECO:0000313" key="2">
    <source>
        <dbReference type="EMBL" id="KAG5586603.1"/>
    </source>
</evidence>
<name>A0A9J5XDZ6_SOLCO</name>
<dbReference type="EMBL" id="JACXVP010000009">
    <property type="protein sequence ID" value="KAG5586603.1"/>
    <property type="molecule type" value="Genomic_DNA"/>
</dbReference>
<feature type="region of interest" description="Disordered" evidence="1">
    <location>
        <begin position="107"/>
        <end position="160"/>
    </location>
</feature>
<dbReference type="OrthoDB" id="1113909at2759"/>
<feature type="compositionally biased region" description="Polar residues" evidence="1">
    <location>
        <begin position="8"/>
        <end position="21"/>
    </location>
</feature>
<feature type="compositionally biased region" description="Basic residues" evidence="1">
    <location>
        <begin position="135"/>
        <end position="149"/>
    </location>
</feature>
<dbReference type="Proteomes" id="UP000824120">
    <property type="component" value="Chromosome 9"/>
</dbReference>
<protein>
    <submittedName>
        <fullName evidence="2">Uncharacterized protein</fullName>
    </submittedName>
</protein>
<evidence type="ECO:0000256" key="1">
    <source>
        <dbReference type="SAM" id="MobiDB-lite"/>
    </source>
</evidence>
<organism evidence="2 3">
    <name type="scientific">Solanum commersonii</name>
    <name type="common">Commerson's wild potato</name>
    <name type="synonym">Commerson's nightshade</name>
    <dbReference type="NCBI Taxonomy" id="4109"/>
    <lineage>
        <taxon>Eukaryota</taxon>
        <taxon>Viridiplantae</taxon>
        <taxon>Streptophyta</taxon>
        <taxon>Embryophyta</taxon>
        <taxon>Tracheophyta</taxon>
        <taxon>Spermatophyta</taxon>
        <taxon>Magnoliopsida</taxon>
        <taxon>eudicotyledons</taxon>
        <taxon>Gunneridae</taxon>
        <taxon>Pentapetalae</taxon>
        <taxon>asterids</taxon>
        <taxon>lamiids</taxon>
        <taxon>Solanales</taxon>
        <taxon>Solanaceae</taxon>
        <taxon>Solanoideae</taxon>
        <taxon>Solaneae</taxon>
        <taxon>Solanum</taxon>
    </lineage>
</organism>
<reference evidence="2 3" key="1">
    <citation type="submission" date="2020-09" db="EMBL/GenBank/DDBJ databases">
        <title>De no assembly of potato wild relative species, Solanum commersonii.</title>
        <authorList>
            <person name="Cho K."/>
        </authorList>
    </citation>
    <scope>NUCLEOTIDE SEQUENCE [LARGE SCALE GENOMIC DNA]</scope>
    <source>
        <strain evidence="2">LZ3.2</strain>
        <tissue evidence="2">Leaf</tissue>
    </source>
</reference>